<comment type="caution">
    <text evidence="2">The sequence shown here is derived from an EMBL/GenBank/DDBJ whole genome shotgun (WGS) entry which is preliminary data.</text>
</comment>
<protein>
    <submittedName>
        <fullName evidence="2">Uncharacterized protein</fullName>
    </submittedName>
</protein>
<evidence type="ECO:0000313" key="2">
    <source>
        <dbReference type="EMBL" id="KAG8076914.1"/>
    </source>
</evidence>
<organism evidence="2 3">
    <name type="scientific">Zizania palustris</name>
    <name type="common">Northern wild rice</name>
    <dbReference type="NCBI Taxonomy" id="103762"/>
    <lineage>
        <taxon>Eukaryota</taxon>
        <taxon>Viridiplantae</taxon>
        <taxon>Streptophyta</taxon>
        <taxon>Embryophyta</taxon>
        <taxon>Tracheophyta</taxon>
        <taxon>Spermatophyta</taxon>
        <taxon>Magnoliopsida</taxon>
        <taxon>Liliopsida</taxon>
        <taxon>Poales</taxon>
        <taxon>Poaceae</taxon>
        <taxon>BOP clade</taxon>
        <taxon>Oryzoideae</taxon>
        <taxon>Oryzeae</taxon>
        <taxon>Zizaniinae</taxon>
        <taxon>Zizania</taxon>
    </lineage>
</organism>
<sequence length="72" mass="8034">MRQALYQEKYHSPAPGSPRSASCRVYSRLHELLSCVPPGLLRLPSQSSASRCVRTRCCSHVRISSPRLQLPA</sequence>
<accession>A0A8J5TDG0</accession>
<proteinExistence type="predicted"/>
<feature type="region of interest" description="Disordered" evidence="1">
    <location>
        <begin position="1"/>
        <end position="20"/>
    </location>
</feature>
<evidence type="ECO:0000313" key="3">
    <source>
        <dbReference type="Proteomes" id="UP000729402"/>
    </source>
</evidence>
<evidence type="ECO:0000256" key="1">
    <source>
        <dbReference type="SAM" id="MobiDB-lite"/>
    </source>
</evidence>
<keyword evidence="3" id="KW-1185">Reference proteome</keyword>
<dbReference type="Proteomes" id="UP000729402">
    <property type="component" value="Unassembled WGS sequence"/>
</dbReference>
<name>A0A8J5TDG0_ZIZPA</name>
<dbReference type="AlphaFoldDB" id="A0A8J5TDG0"/>
<reference evidence="2" key="1">
    <citation type="journal article" date="2021" name="bioRxiv">
        <title>Whole Genome Assembly and Annotation of Northern Wild Rice, Zizania palustris L., Supports a Whole Genome Duplication in the Zizania Genus.</title>
        <authorList>
            <person name="Haas M."/>
            <person name="Kono T."/>
            <person name="Macchietto M."/>
            <person name="Millas R."/>
            <person name="McGilp L."/>
            <person name="Shao M."/>
            <person name="Duquette J."/>
            <person name="Hirsch C.N."/>
            <person name="Kimball J."/>
        </authorList>
    </citation>
    <scope>NUCLEOTIDE SEQUENCE</scope>
    <source>
        <tissue evidence="2">Fresh leaf tissue</tissue>
    </source>
</reference>
<dbReference type="EMBL" id="JAAALK010000283">
    <property type="protein sequence ID" value="KAG8076914.1"/>
    <property type="molecule type" value="Genomic_DNA"/>
</dbReference>
<reference evidence="2" key="2">
    <citation type="submission" date="2021-02" db="EMBL/GenBank/DDBJ databases">
        <authorList>
            <person name="Kimball J.A."/>
            <person name="Haas M.W."/>
            <person name="Macchietto M."/>
            <person name="Kono T."/>
            <person name="Duquette J."/>
            <person name="Shao M."/>
        </authorList>
    </citation>
    <scope>NUCLEOTIDE SEQUENCE</scope>
    <source>
        <tissue evidence="2">Fresh leaf tissue</tissue>
    </source>
</reference>
<gene>
    <name evidence="2" type="ORF">GUJ93_ZPchr0006g43400</name>
</gene>